<comment type="caution">
    <text evidence="2">The sequence shown here is derived from an EMBL/GenBank/DDBJ whole genome shotgun (WGS) entry which is preliminary data.</text>
</comment>
<dbReference type="Pfam" id="PF12728">
    <property type="entry name" value="HTH_17"/>
    <property type="match status" value="1"/>
</dbReference>
<dbReference type="RefSeq" id="WP_122241779.1">
    <property type="nucleotide sequence ID" value="NZ_CP103345.1"/>
</dbReference>
<dbReference type="GO" id="GO:0003677">
    <property type="term" value="F:DNA binding"/>
    <property type="evidence" value="ECO:0007669"/>
    <property type="project" value="InterPro"/>
</dbReference>
<feature type="domain" description="Helix-turn-helix" evidence="1">
    <location>
        <begin position="6"/>
        <end position="53"/>
    </location>
</feature>
<dbReference type="NCBIfam" id="TIGR01764">
    <property type="entry name" value="excise"/>
    <property type="match status" value="1"/>
</dbReference>
<proteinExistence type="predicted"/>
<evidence type="ECO:0000259" key="1">
    <source>
        <dbReference type="Pfam" id="PF12728"/>
    </source>
</evidence>
<organism evidence="2 3">
    <name type="scientific">Brucella anthropi</name>
    <name type="common">Ochrobactrum anthropi</name>
    <dbReference type="NCBI Taxonomy" id="529"/>
    <lineage>
        <taxon>Bacteria</taxon>
        <taxon>Pseudomonadati</taxon>
        <taxon>Pseudomonadota</taxon>
        <taxon>Alphaproteobacteria</taxon>
        <taxon>Hyphomicrobiales</taxon>
        <taxon>Brucellaceae</taxon>
        <taxon>Brucella/Ochrobactrum group</taxon>
        <taxon>Brucella</taxon>
    </lineage>
</organism>
<accession>A0A6L3Z002</accession>
<dbReference type="InterPro" id="IPR010093">
    <property type="entry name" value="SinI_DNA-bd"/>
</dbReference>
<name>A0A6L3Z002_BRUAN</name>
<sequence>MPAIALTIKDASAACGLGPTKIYELIGKGKIDARKEGRRTLILAESLKRYVESLPSVKAA</sequence>
<evidence type="ECO:0000313" key="2">
    <source>
        <dbReference type="EMBL" id="KAB2763070.1"/>
    </source>
</evidence>
<evidence type="ECO:0000313" key="3">
    <source>
        <dbReference type="Proteomes" id="UP000481876"/>
    </source>
</evidence>
<dbReference type="InterPro" id="IPR041657">
    <property type="entry name" value="HTH_17"/>
</dbReference>
<reference evidence="2 3" key="1">
    <citation type="submission" date="2019-09" db="EMBL/GenBank/DDBJ databases">
        <title>Taxonomic organization of the family Brucellaceae based on a phylogenomic approach.</title>
        <authorList>
            <person name="Leclercq S."/>
            <person name="Cloeckaert A."/>
            <person name="Zygmunt M.S."/>
        </authorList>
    </citation>
    <scope>NUCLEOTIDE SEQUENCE [LARGE SCALE GENOMIC DNA]</scope>
    <source>
        <strain evidence="2 3">LMG 3313</strain>
    </source>
</reference>
<dbReference type="AlphaFoldDB" id="A0A6L3Z002"/>
<dbReference type="EMBL" id="WBWS01000028">
    <property type="protein sequence ID" value="KAB2763070.1"/>
    <property type="molecule type" value="Genomic_DNA"/>
</dbReference>
<gene>
    <name evidence="2" type="ORF">F9L04_21790</name>
</gene>
<protein>
    <submittedName>
        <fullName evidence="2">Helix-turn-helix domain-containing protein</fullName>
    </submittedName>
</protein>
<dbReference type="Proteomes" id="UP000481876">
    <property type="component" value="Unassembled WGS sequence"/>
</dbReference>